<name>A0A0L8HJ51_OCTBM</name>
<reference evidence="1" key="1">
    <citation type="submission" date="2015-07" db="EMBL/GenBank/DDBJ databases">
        <title>MeaNS - Measles Nucleotide Surveillance Program.</title>
        <authorList>
            <person name="Tran T."/>
            <person name="Druce J."/>
        </authorList>
    </citation>
    <scope>NUCLEOTIDE SEQUENCE</scope>
    <source>
        <strain evidence="1">UCB-OBI-ISO-001</strain>
        <tissue evidence="1">Gonad</tissue>
    </source>
</reference>
<dbReference type="EMBL" id="KQ418018">
    <property type="protein sequence ID" value="KOF89256.1"/>
    <property type="molecule type" value="Genomic_DNA"/>
</dbReference>
<proteinExistence type="predicted"/>
<gene>
    <name evidence="1" type="ORF">OCBIM_22013387mg</name>
</gene>
<organism evidence="1">
    <name type="scientific">Octopus bimaculoides</name>
    <name type="common">California two-spotted octopus</name>
    <dbReference type="NCBI Taxonomy" id="37653"/>
    <lineage>
        <taxon>Eukaryota</taxon>
        <taxon>Metazoa</taxon>
        <taxon>Spiralia</taxon>
        <taxon>Lophotrochozoa</taxon>
        <taxon>Mollusca</taxon>
        <taxon>Cephalopoda</taxon>
        <taxon>Coleoidea</taxon>
        <taxon>Octopodiformes</taxon>
        <taxon>Octopoda</taxon>
        <taxon>Incirrata</taxon>
        <taxon>Octopodidae</taxon>
        <taxon>Octopus</taxon>
    </lineage>
</organism>
<evidence type="ECO:0000313" key="1">
    <source>
        <dbReference type="EMBL" id="KOF89256.1"/>
    </source>
</evidence>
<dbReference type="AlphaFoldDB" id="A0A0L8HJ51"/>
<accession>A0A0L8HJ51</accession>
<protein>
    <submittedName>
        <fullName evidence="1">Uncharacterized protein</fullName>
    </submittedName>
</protein>
<sequence length="74" mass="8619">MVIKVLSDITCYFSIWNFPVRQSLKFCELVKEVDLSTMLCVIKEHFVPWFQWACYSLTPQSLCLQCLIPITLAS</sequence>